<organism evidence="1 2">
    <name type="scientific">Bacillus pumilus</name>
    <name type="common">Bacillus mesentericus</name>
    <dbReference type="NCBI Taxonomy" id="1408"/>
    <lineage>
        <taxon>Bacteria</taxon>
        <taxon>Bacillati</taxon>
        <taxon>Bacillota</taxon>
        <taxon>Bacilli</taxon>
        <taxon>Bacillales</taxon>
        <taxon>Bacillaceae</taxon>
        <taxon>Bacillus</taxon>
    </lineage>
</organism>
<dbReference type="Proteomes" id="UP001182042">
    <property type="component" value="Unassembled WGS sequence"/>
</dbReference>
<sequence length="88" mass="10079">MSLSITTSSKVELTKEQAKAVEAGVKYYESHGMDRGVRLNRLFVFEHWLVKRGDTPPWELLFTPLNDVDPHDLMSALTNGYVVKEEQK</sequence>
<gene>
    <name evidence="1" type="ORF">FO508_01400</name>
</gene>
<evidence type="ECO:0000313" key="1">
    <source>
        <dbReference type="EMBL" id="MDR4249003.1"/>
    </source>
</evidence>
<dbReference type="RefSeq" id="WP_309415379.1">
    <property type="nucleotide sequence ID" value="NZ_CP187658.1"/>
</dbReference>
<reference evidence="1" key="1">
    <citation type="submission" date="2019-07" db="EMBL/GenBank/DDBJ databases">
        <title>Phylogenomic Reclassification of ATCC Bacillus Strains and Various Taxa within the Genus Bacillus.</title>
        <authorList>
            <person name="Riojas M.A."/>
            <person name="Frank A.M."/>
            <person name="Fenn S.L."/>
            <person name="King S."/>
            <person name="Brower S."/>
            <person name="Hazbon M.H."/>
        </authorList>
    </citation>
    <scope>NUCLEOTIDE SEQUENCE</scope>
    <source>
        <strain evidence="1">ATCC 27142</strain>
    </source>
</reference>
<proteinExistence type="predicted"/>
<dbReference type="EMBL" id="VKQA01000001">
    <property type="protein sequence ID" value="MDR4249003.1"/>
    <property type="molecule type" value="Genomic_DNA"/>
</dbReference>
<comment type="caution">
    <text evidence="1">The sequence shown here is derived from an EMBL/GenBank/DDBJ whole genome shotgun (WGS) entry which is preliminary data.</text>
</comment>
<evidence type="ECO:0000313" key="2">
    <source>
        <dbReference type="Proteomes" id="UP001182042"/>
    </source>
</evidence>
<dbReference type="AlphaFoldDB" id="A0AAE3WI11"/>
<name>A0AAE3WI11_BACPU</name>
<protein>
    <submittedName>
        <fullName evidence="1">Uncharacterized protein</fullName>
    </submittedName>
</protein>
<accession>A0AAE3WI11</accession>